<organism evidence="2 3">
    <name type="scientific">Wujia chipingensis</name>
    <dbReference type="NCBI Taxonomy" id="2763670"/>
    <lineage>
        <taxon>Bacteria</taxon>
        <taxon>Bacillati</taxon>
        <taxon>Bacillota</taxon>
        <taxon>Clostridia</taxon>
        <taxon>Lachnospirales</taxon>
        <taxon>Lachnospiraceae</taxon>
        <taxon>Wujia</taxon>
    </lineage>
</organism>
<dbReference type="PANTHER" id="PTHR47799">
    <property type="entry name" value="OMEGA-AMIDASE YAFV"/>
    <property type="match status" value="1"/>
</dbReference>
<protein>
    <submittedName>
        <fullName evidence="2">Carbon-nitrogen family hydrolase</fullName>
    </submittedName>
</protein>
<dbReference type="AlphaFoldDB" id="A0A7G9FLS5"/>
<dbReference type="EMBL" id="CP060632">
    <property type="protein sequence ID" value="QNL99506.1"/>
    <property type="molecule type" value="Genomic_DNA"/>
</dbReference>
<dbReference type="InterPro" id="IPR052737">
    <property type="entry name" value="Omega-amidase_YafV"/>
</dbReference>
<feature type="domain" description="CN hydrolase" evidence="1">
    <location>
        <begin position="1"/>
        <end position="263"/>
    </location>
</feature>
<proteinExistence type="predicted"/>
<dbReference type="SUPFAM" id="SSF56317">
    <property type="entry name" value="Carbon-nitrogen hydrolase"/>
    <property type="match status" value="1"/>
</dbReference>
<dbReference type="InterPro" id="IPR036526">
    <property type="entry name" value="C-N_Hydrolase_sf"/>
</dbReference>
<sequence length="284" mass="31895">MRIALAQTNILWEDKQANLVRAEEFVIAAGAEIILFPEMSLTGFSMHTDVTAEICQPDAEIQSRAQMDSTPDMTNQPTTGWTIEQIKTLADRHHTIIGIGWVKKTEPLCENHYSIVTPDGKIAMDYAKIHPFSYGEEHAHFRGGEKLCTGRLGEFQAGLAICYDLRFPEQFRAMVPEAEIFIVPANWPESRVSHWKALLAARAIENQCYVAGVNCCGDMDGQYYSGDSGVYAPDGSLLVPMREIRLADDSCKEEKLLVYDIQNDVTKIRDAFPVLQDRKEMKCS</sequence>
<dbReference type="GO" id="GO:0050152">
    <property type="term" value="F:omega-amidase activity"/>
    <property type="evidence" value="ECO:0007669"/>
    <property type="project" value="TreeGrafter"/>
</dbReference>
<dbReference type="KEGG" id="wcp:H9Q76_12445"/>
<dbReference type="GO" id="GO:0106008">
    <property type="term" value="F:2-oxoglutaramate amidase activity"/>
    <property type="evidence" value="ECO:0007669"/>
    <property type="project" value="TreeGrafter"/>
</dbReference>
<dbReference type="PANTHER" id="PTHR47799:SF1">
    <property type="entry name" value="OMEGA-AMIDASE YAFV"/>
    <property type="match status" value="1"/>
</dbReference>
<dbReference type="Gene3D" id="3.60.110.10">
    <property type="entry name" value="Carbon-nitrogen hydrolase"/>
    <property type="match status" value="1"/>
</dbReference>
<dbReference type="Pfam" id="PF00795">
    <property type="entry name" value="CN_hydrolase"/>
    <property type="match status" value="1"/>
</dbReference>
<dbReference type="InterPro" id="IPR003010">
    <property type="entry name" value="C-N_Hydrolase"/>
</dbReference>
<name>A0A7G9FLS5_9FIRM</name>
<dbReference type="PROSITE" id="PS50263">
    <property type="entry name" value="CN_HYDROLASE"/>
    <property type="match status" value="1"/>
</dbReference>
<reference evidence="2 3" key="1">
    <citation type="submission" date="2020-08" db="EMBL/GenBank/DDBJ databases">
        <authorList>
            <person name="Liu C."/>
            <person name="Sun Q."/>
        </authorList>
    </citation>
    <scope>NUCLEOTIDE SEQUENCE [LARGE SCALE GENOMIC DNA]</scope>
    <source>
        <strain evidence="2 3">NSJ-4</strain>
    </source>
</reference>
<dbReference type="Proteomes" id="UP000515819">
    <property type="component" value="Chromosome"/>
</dbReference>
<keyword evidence="2" id="KW-0378">Hydrolase</keyword>
<evidence type="ECO:0000313" key="2">
    <source>
        <dbReference type="EMBL" id="QNL99506.1"/>
    </source>
</evidence>
<gene>
    <name evidence="2" type="ORF">H9Q76_12445</name>
</gene>
<keyword evidence="3" id="KW-1185">Reference proteome</keyword>
<evidence type="ECO:0000313" key="3">
    <source>
        <dbReference type="Proteomes" id="UP000515819"/>
    </source>
</evidence>
<accession>A0A7G9FLS5</accession>
<dbReference type="RefSeq" id="WP_249321247.1">
    <property type="nucleotide sequence ID" value="NZ_CP060632.1"/>
</dbReference>
<evidence type="ECO:0000259" key="1">
    <source>
        <dbReference type="PROSITE" id="PS50263"/>
    </source>
</evidence>